<evidence type="ECO:0008006" key="3">
    <source>
        <dbReference type="Google" id="ProtNLM"/>
    </source>
</evidence>
<keyword evidence="2" id="KW-1185">Reference proteome</keyword>
<dbReference type="RefSeq" id="WP_240719353.1">
    <property type="nucleotide sequence ID" value="NZ_JAKVTW010000015.1"/>
</dbReference>
<dbReference type="InterPro" id="IPR011856">
    <property type="entry name" value="tRNA_endonuc-like_dom_sf"/>
</dbReference>
<gene>
    <name evidence="1" type="ORF">MLE19_17190</name>
</gene>
<accession>A0ABS9SAC5</accession>
<name>A0ABS9SAC5_9GAMM</name>
<proteinExistence type="predicted"/>
<dbReference type="EMBL" id="JAKVTW010000015">
    <property type="protein sequence ID" value="MCH4813071.1"/>
    <property type="molecule type" value="Genomic_DNA"/>
</dbReference>
<evidence type="ECO:0000313" key="2">
    <source>
        <dbReference type="Proteomes" id="UP001320609"/>
    </source>
</evidence>
<dbReference type="Gene3D" id="3.40.1350.10">
    <property type="match status" value="1"/>
</dbReference>
<comment type="caution">
    <text evidence="1">The sequence shown here is derived from an EMBL/GenBank/DDBJ whole genome shotgun (WGS) entry which is preliminary data.</text>
</comment>
<dbReference type="Proteomes" id="UP001320609">
    <property type="component" value="Unassembled WGS sequence"/>
</dbReference>
<protein>
    <recommendedName>
        <fullName evidence="3">PD(D/E)XK endonuclease domain-containing protein</fullName>
    </recommendedName>
</protein>
<organism evidence="1 2">
    <name type="scientific">Vreelandella neptunia</name>
    <dbReference type="NCBI Taxonomy" id="115551"/>
    <lineage>
        <taxon>Bacteria</taxon>
        <taxon>Pseudomonadati</taxon>
        <taxon>Pseudomonadota</taxon>
        <taxon>Gammaproteobacteria</taxon>
        <taxon>Oceanospirillales</taxon>
        <taxon>Halomonadaceae</taxon>
        <taxon>Vreelandella</taxon>
    </lineage>
</organism>
<reference evidence="1 2" key="1">
    <citation type="submission" date="2022-03" db="EMBL/GenBank/DDBJ databases">
        <title>Genomic signatures underlying metal tolerance in selected Arctic bacterial isolates.</title>
        <authorList>
            <person name="Thomas F.A."/>
            <person name="Venkatachalam S."/>
            <person name="Krishnan K.P."/>
        </authorList>
    </citation>
    <scope>NUCLEOTIDE SEQUENCE [LARGE SCALE GENOMIC DNA]</scope>
    <source>
        <strain evidence="1 2">HM116</strain>
    </source>
</reference>
<evidence type="ECO:0000313" key="1">
    <source>
        <dbReference type="EMBL" id="MCH4813071.1"/>
    </source>
</evidence>
<sequence length="173" mass="19328">MNHSEHSSFREKLIEHLFIGELLKLSWMGFGCTLEVASPEVDNAGYDLIVEDNGVVRHIQIKASYVGSKTASQKVHARLSEKPSGCVTWIYFNEDTLELGPFLFFGSLPGEKLPSLDGLKVAKHTKGNQSGFKAERPNIRVLPKSWFKNFSSIDEVYEALFGAPFNGLHTTRV</sequence>